<name>A0ACB0YCK9_MELEN</name>
<comment type="caution">
    <text evidence="1">The sequence shown here is derived from an EMBL/GenBank/DDBJ whole genome shotgun (WGS) entry which is preliminary data.</text>
</comment>
<proteinExistence type="predicted"/>
<keyword evidence="2" id="KW-1185">Reference proteome</keyword>
<evidence type="ECO:0000313" key="1">
    <source>
        <dbReference type="EMBL" id="CAK5041080.1"/>
    </source>
</evidence>
<evidence type="ECO:0000313" key="2">
    <source>
        <dbReference type="Proteomes" id="UP001497535"/>
    </source>
</evidence>
<reference evidence="1" key="1">
    <citation type="submission" date="2023-11" db="EMBL/GenBank/DDBJ databases">
        <authorList>
            <person name="Poullet M."/>
        </authorList>
    </citation>
    <scope>NUCLEOTIDE SEQUENCE</scope>
    <source>
        <strain evidence="1">E1834</strain>
    </source>
</reference>
<organism evidence="1 2">
    <name type="scientific">Meloidogyne enterolobii</name>
    <name type="common">Root-knot nematode worm</name>
    <name type="synonym">Meloidogyne mayaguensis</name>
    <dbReference type="NCBI Taxonomy" id="390850"/>
    <lineage>
        <taxon>Eukaryota</taxon>
        <taxon>Metazoa</taxon>
        <taxon>Ecdysozoa</taxon>
        <taxon>Nematoda</taxon>
        <taxon>Chromadorea</taxon>
        <taxon>Rhabditida</taxon>
        <taxon>Tylenchina</taxon>
        <taxon>Tylenchomorpha</taxon>
        <taxon>Tylenchoidea</taxon>
        <taxon>Meloidogynidae</taxon>
        <taxon>Meloidogyninae</taxon>
        <taxon>Meloidogyne</taxon>
    </lineage>
</organism>
<gene>
    <name evidence="1" type="ORF">MENTE1834_LOCUS10410</name>
</gene>
<dbReference type="Proteomes" id="UP001497535">
    <property type="component" value="Unassembled WGS sequence"/>
</dbReference>
<sequence length="181" mass="21444">MGANVMTNCLAKLDKAILSRIILAISVCQGYSARDTAPLFMEWESGRRIYNYIITENVKRLLRHNFAMAIQPHVNSGLINEKQLWSSTSLLWLDECYSRRIYGFSSLEDYYEEISCLQHIKGIKLPMVCLFIFLKEKKILNWSFLSEFGSYFCWRTDKGEIYQKFLFKIFSFIKKFFSRYL</sequence>
<dbReference type="EMBL" id="CAVMJV010000010">
    <property type="protein sequence ID" value="CAK5041080.1"/>
    <property type="molecule type" value="Genomic_DNA"/>
</dbReference>
<accession>A0ACB0YCK9</accession>
<protein>
    <submittedName>
        <fullName evidence="1">Uncharacterized protein</fullName>
    </submittedName>
</protein>